<protein>
    <submittedName>
        <fullName evidence="1">Uncharacterized protein</fullName>
    </submittedName>
</protein>
<reference evidence="1" key="1">
    <citation type="submission" date="2022-03" db="EMBL/GenBank/DDBJ databases">
        <authorList>
            <person name="Alioto T."/>
            <person name="Alioto T."/>
            <person name="Gomez Garrido J."/>
        </authorList>
    </citation>
    <scope>NUCLEOTIDE SEQUENCE</scope>
</reference>
<dbReference type="Proteomes" id="UP001295444">
    <property type="component" value="Chromosome 02"/>
</dbReference>
<dbReference type="EMBL" id="OW240913">
    <property type="protein sequence ID" value="CAH2250135.1"/>
    <property type="molecule type" value="Genomic_DNA"/>
</dbReference>
<name>A0AAD1REK7_PELCU</name>
<keyword evidence="2" id="KW-1185">Reference proteome</keyword>
<dbReference type="AlphaFoldDB" id="A0AAD1REK7"/>
<evidence type="ECO:0000313" key="1">
    <source>
        <dbReference type="EMBL" id="CAH2250135.1"/>
    </source>
</evidence>
<organism evidence="1 2">
    <name type="scientific">Pelobates cultripes</name>
    <name type="common">Western spadefoot toad</name>
    <dbReference type="NCBI Taxonomy" id="61616"/>
    <lineage>
        <taxon>Eukaryota</taxon>
        <taxon>Metazoa</taxon>
        <taxon>Chordata</taxon>
        <taxon>Craniata</taxon>
        <taxon>Vertebrata</taxon>
        <taxon>Euteleostomi</taxon>
        <taxon>Amphibia</taxon>
        <taxon>Batrachia</taxon>
        <taxon>Anura</taxon>
        <taxon>Pelobatoidea</taxon>
        <taxon>Pelobatidae</taxon>
        <taxon>Pelobates</taxon>
    </lineage>
</organism>
<proteinExistence type="predicted"/>
<sequence length="197" mass="21862">MRPTSQPITGEAPTKYLIPHYTPPLDRGGDISPHPYSYHVPSESCSCVVSACKPIGDTSKMADATSTTILGGEVLLILQRLEALFNDFWSTLQHRQTLPEIVEAPEMTRQAPSHPAASARGLTCRRWRRPCRRILRRAKCRLAPQPLTSRICMKVYQGYGEVEGRQLQAHKLLLTSLALSLKTQATWDSDLPAMGIG</sequence>
<gene>
    <name evidence="1" type="ORF">PECUL_23A031752</name>
</gene>
<evidence type="ECO:0000313" key="2">
    <source>
        <dbReference type="Proteomes" id="UP001295444"/>
    </source>
</evidence>
<accession>A0AAD1REK7</accession>